<proteinExistence type="predicted"/>
<dbReference type="RefSeq" id="WP_218392129.1">
    <property type="nucleotide sequence ID" value="NZ_JAHUZE010000002.1"/>
</dbReference>
<dbReference type="Pfam" id="PF14358">
    <property type="entry name" value="DUF4405"/>
    <property type="match status" value="1"/>
</dbReference>
<keyword evidence="4" id="KW-1185">Reference proteome</keyword>
<evidence type="ECO:0000259" key="2">
    <source>
        <dbReference type="Pfam" id="PF14358"/>
    </source>
</evidence>
<protein>
    <submittedName>
        <fullName evidence="3">DUF4405 domain-containing protein</fullName>
    </submittedName>
</protein>
<evidence type="ECO:0000313" key="3">
    <source>
        <dbReference type="EMBL" id="MBV7378966.1"/>
    </source>
</evidence>
<feature type="domain" description="Flavinylation-associated cytochrome" evidence="2">
    <location>
        <begin position="16"/>
        <end position="67"/>
    </location>
</feature>
<sequence length="172" mass="18104">MFEMNGATMMKSLRPWATPLTVATSLVTLVSGALLFFHISPGLTRISHEWIGMLMIGAVGLHLALNWRAFTAYFKRPLGAGLIAVGVVVTVVSFAISPAQSERGGSPVAMIMSRVGSAEIDTLARLAHRDTTEVISALDAAGVEAAPDDTLAAIAGGDRRSQMAVLEVILSE</sequence>
<evidence type="ECO:0000256" key="1">
    <source>
        <dbReference type="SAM" id="Phobius"/>
    </source>
</evidence>
<feature type="transmembrane region" description="Helical" evidence="1">
    <location>
        <begin position="51"/>
        <end position="70"/>
    </location>
</feature>
<evidence type="ECO:0000313" key="4">
    <source>
        <dbReference type="Proteomes" id="UP000756530"/>
    </source>
</evidence>
<dbReference type="InterPro" id="IPR025517">
    <property type="entry name" value="DUF4405"/>
</dbReference>
<organism evidence="3 4">
    <name type="scientific">Maritimibacter dapengensis</name>
    <dbReference type="NCBI Taxonomy" id="2836868"/>
    <lineage>
        <taxon>Bacteria</taxon>
        <taxon>Pseudomonadati</taxon>
        <taxon>Pseudomonadota</taxon>
        <taxon>Alphaproteobacteria</taxon>
        <taxon>Rhodobacterales</taxon>
        <taxon>Roseobacteraceae</taxon>
        <taxon>Maritimibacter</taxon>
    </lineage>
</organism>
<accession>A0ABS6T156</accession>
<feature type="transmembrane region" description="Helical" evidence="1">
    <location>
        <begin position="20"/>
        <end position="39"/>
    </location>
</feature>
<keyword evidence="1" id="KW-0472">Membrane</keyword>
<keyword evidence="1" id="KW-1133">Transmembrane helix</keyword>
<name>A0ABS6T156_9RHOB</name>
<keyword evidence="1" id="KW-0812">Transmembrane</keyword>
<dbReference type="Proteomes" id="UP000756530">
    <property type="component" value="Unassembled WGS sequence"/>
</dbReference>
<feature type="transmembrane region" description="Helical" evidence="1">
    <location>
        <begin position="76"/>
        <end position="96"/>
    </location>
</feature>
<comment type="caution">
    <text evidence="3">The sequence shown here is derived from an EMBL/GenBank/DDBJ whole genome shotgun (WGS) entry which is preliminary data.</text>
</comment>
<reference evidence="3 4" key="1">
    <citation type="submission" date="2021-05" db="EMBL/GenBank/DDBJ databases">
        <title>Culturable bacteria isolated from Daya Bay.</title>
        <authorList>
            <person name="Zheng W."/>
            <person name="Yu S."/>
            <person name="Huang Y."/>
        </authorList>
    </citation>
    <scope>NUCLEOTIDE SEQUENCE [LARGE SCALE GENOMIC DNA]</scope>
    <source>
        <strain evidence="3 4">DP4N28-5</strain>
    </source>
</reference>
<dbReference type="EMBL" id="JAHUZE010000002">
    <property type="protein sequence ID" value="MBV7378966.1"/>
    <property type="molecule type" value="Genomic_DNA"/>
</dbReference>
<gene>
    <name evidence="3" type="ORF">KJP28_08505</name>
</gene>